<evidence type="ECO:0000256" key="1">
    <source>
        <dbReference type="SAM" id="Phobius"/>
    </source>
</evidence>
<comment type="caution">
    <text evidence="2">The sequence shown here is derived from an EMBL/GenBank/DDBJ whole genome shotgun (WGS) entry which is preliminary data.</text>
</comment>
<reference evidence="2 3" key="1">
    <citation type="submission" date="2019-05" db="EMBL/GenBank/DDBJ databases">
        <title>Another draft genome of Portunus trituberculatus and its Hox gene families provides insights of decapod evolution.</title>
        <authorList>
            <person name="Jeong J.-H."/>
            <person name="Song I."/>
            <person name="Kim S."/>
            <person name="Choi T."/>
            <person name="Kim D."/>
            <person name="Ryu S."/>
            <person name="Kim W."/>
        </authorList>
    </citation>
    <scope>NUCLEOTIDE SEQUENCE [LARGE SCALE GENOMIC DNA]</scope>
    <source>
        <tissue evidence="2">Muscle</tissue>
    </source>
</reference>
<organism evidence="2 3">
    <name type="scientific">Portunus trituberculatus</name>
    <name type="common">Swimming crab</name>
    <name type="synonym">Neptunus trituberculatus</name>
    <dbReference type="NCBI Taxonomy" id="210409"/>
    <lineage>
        <taxon>Eukaryota</taxon>
        <taxon>Metazoa</taxon>
        <taxon>Ecdysozoa</taxon>
        <taxon>Arthropoda</taxon>
        <taxon>Crustacea</taxon>
        <taxon>Multicrustacea</taxon>
        <taxon>Malacostraca</taxon>
        <taxon>Eumalacostraca</taxon>
        <taxon>Eucarida</taxon>
        <taxon>Decapoda</taxon>
        <taxon>Pleocyemata</taxon>
        <taxon>Brachyura</taxon>
        <taxon>Eubrachyura</taxon>
        <taxon>Portunoidea</taxon>
        <taxon>Portunidae</taxon>
        <taxon>Portuninae</taxon>
        <taxon>Portunus</taxon>
    </lineage>
</organism>
<name>A0A5B7DHQ1_PORTR</name>
<accession>A0A5B7DHQ1</accession>
<keyword evidence="1" id="KW-0812">Transmembrane</keyword>
<keyword evidence="1" id="KW-1133">Transmembrane helix</keyword>
<dbReference type="Proteomes" id="UP000324222">
    <property type="component" value="Unassembled WGS sequence"/>
</dbReference>
<gene>
    <name evidence="2" type="ORF">E2C01_013642</name>
</gene>
<feature type="transmembrane region" description="Helical" evidence="1">
    <location>
        <begin position="108"/>
        <end position="129"/>
    </location>
</feature>
<evidence type="ECO:0000313" key="3">
    <source>
        <dbReference type="Proteomes" id="UP000324222"/>
    </source>
</evidence>
<dbReference type="AlphaFoldDB" id="A0A5B7DHQ1"/>
<keyword evidence="3" id="KW-1185">Reference proteome</keyword>
<evidence type="ECO:0000313" key="2">
    <source>
        <dbReference type="EMBL" id="MPC20687.1"/>
    </source>
</evidence>
<keyword evidence="1" id="KW-0472">Membrane</keyword>
<proteinExistence type="predicted"/>
<dbReference type="EMBL" id="VSRR010000900">
    <property type="protein sequence ID" value="MPC20687.1"/>
    <property type="molecule type" value="Genomic_DNA"/>
</dbReference>
<protein>
    <submittedName>
        <fullName evidence="2">Uncharacterized protein</fullName>
    </submittedName>
</protein>
<sequence>MSICDYPAAQDASNIYIRLSRPESVFSPAVYTTREKAGSCRPPPSKKVYSVHQEMEQPQVWHRRPYICALHLVLGSGRATRVSPERTHQPQWCSESDLYPFKRLGSPVILLLLLLICVHVIAVHLQVIFRGGRRHQRRVVRHRFKVRFGENH</sequence>